<evidence type="ECO:0000256" key="1">
    <source>
        <dbReference type="SAM" id="SignalP"/>
    </source>
</evidence>
<sequence length="148" mass="16437">MLKWLVTSSLLDIHYARVVTTQQKIVVDFRFAQISVDVLLTRSSTKKLCKKGAVNSKKVQCKSSCCVLKTMLLITTNMMHGLCDHGQCFEPDTNDYGTCRPSPCPESKCDGRHIKPSNSEVAVINRSHVGLAGEVPICSLRNRLETIL</sequence>
<comment type="caution">
    <text evidence="2">The sequence shown here is derived from an EMBL/GenBank/DDBJ whole genome shotgun (WGS) entry which is preliminary data.</text>
</comment>
<protein>
    <submittedName>
        <fullName evidence="2">Uncharacterized protein</fullName>
    </submittedName>
</protein>
<evidence type="ECO:0000313" key="3">
    <source>
        <dbReference type="Proteomes" id="UP001234178"/>
    </source>
</evidence>
<proteinExistence type="predicted"/>
<keyword evidence="3" id="KW-1185">Reference proteome</keyword>
<feature type="chain" id="PRO_5045319248" evidence="1">
    <location>
        <begin position="17"/>
        <end position="148"/>
    </location>
</feature>
<keyword evidence="1" id="KW-0732">Signal</keyword>
<organism evidence="2 3">
    <name type="scientific">Daphnia magna</name>
    <dbReference type="NCBI Taxonomy" id="35525"/>
    <lineage>
        <taxon>Eukaryota</taxon>
        <taxon>Metazoa</taxon>
        <taxon>Ecdysozoa</taxon>
        <taxon>Arthropoda</taxon>
        <taxon>Crustacea</taxon>
        <taxon>Branchiopoda</taxon>
        <taxon>Diplostraca</taxon>
        <taxon>Cladocera</taxon>
        <taxon>Anomopoda</taxon>
        <taxon>Daphniidae</taxon>
        <taxon>Daphnia</taxon>
    </lineage>
</organism>
<feature type="signal peptide" evidence="1">
    <location>
        <begin position="1"/>
        <end position="16"/>
    </location>
</feature>
<dbReference type="Proteomes" id="UP001234178">
    <property type="component" value="Unassembled WGS sequence"/>
</dbReference>
<evidence type="ECO:0000313" key="2">
    <source>
        <dbReference type="EMBL" id="KAK4010090.1"/>
    </source>
</evidence>
<reference evidence="2 3" key="1">
    <citation type="journal article" date="2023" name="Nucleic Acids Res.">
        <title>The hologenome of Daphnia magna reveals possible DNA methylation and microbiome-mediated evolution of the host genome.</title>
        <authorList>
            <person name="Chaturvedi A."/>
            <person name="Li X."/>
            <person name="Dhandapani V."/>
            <person name="Marshall H."/>
            <person name="Kissane S."/>
            <person name="Cuenca-Cambronero M."/>
            <person name="Asole G."/>
            <person name="Calvet F."/>
            <person name="Ruiz-Romero M."/>
            <person name="Marangio P."/>
            <person name="Guigo R."/>
            <person name="Rago D."/>
            <person name="Mirbahai L."/>
            <person name="Eastwood N."/>
            <person name="Colbourne J.K."/>
            <person name="Zhou J."/>
            <person name="Mallon E."/>
            <person name="Orsini L."/>
        </authorList>
    </citation>
    <scope>NUCLEOTIDE SEQUENCE [LARGE SCALE GENOMIC DNA]</scope>
    <source>
        <strain evidence="2">LRV0_1</strain>
    </source>
</reference>
<dbReference type="EMBL" id="JAOYFB010000003">
    <property type="protein sequence ID" value="KAK4010090.1"/>
    <property type="molecule type" value="Genomic_DNA"/>
</dbReference>
<accession>A0ABQ9ZC41</accession>
<name>A0ABQ9ZC41_9CRUS</name>
<gene>
    <name evidence="2" type="ORF">OUZ56_019235</name>
</gene>